<keyword evidence="3" id="KW-1185">Reference proteome</keyword>
<keyword evidence="1" id="KW-0472">Membrane</keyword>
<keyword evidence="1" id="KW-0812">Transmembrane</keyword>
<keyword evidence="1" id="KW-1133">Transmembrane helix</keyword>
<dbReference type="RefSeq" id="WP_012487669.1">
    <property type="nucleotide sequence ID" value="NC_010995.1"/>
</dbReference>
<accession>B3PIC2</accession>
<evidence type="ECO:0000313" key="2">
    <source>
        <dbReference type="EMBL" id="ACE83525.1"/>
    </source>
</evidence>
<dbReference type="AlphaFoldDB" id="B3PIC2"/>
<dbReference type="Proteomes" id="UP000001036">
    <property type="component" value="Chromosome"/>
</dbReference>
<sequence length="44" mass="4829">MYLDSVVLLSLVIVALTFAMITYVGFYAYKHIKAEAAVADSSNE</sequence>
<evidence type="ECO:0008006" key="4">
    <source>
        <dbReference type="Google" id="ProtNLM"/>
    </source>
</evidence>
<dbReference type="STRING" id="498211.CJA_2062"/>
<proteinExistence type="predicted"/>
<gene>
    <name evidence="2" type="ordered locus">CJA_2062</name>
</gene>
<protein>
    <recommendedName>
        <fullName evidence="4">DUF3149 domain-containing protein</fullName>
    </recommendedName>
</protein>
<evidence type="ECO:0000313" key="3">
    <source>
        <dbReference type="Proteomes" id="UP000001036"/>
    </source>
</evidence>
<evidence type="ECO:0000256" key="1">
    <source>
        <dbReference type="SAM" id="Phobius"/>
    </source>
</evidence>
<dbReference type="EMBL" id="CP000934">
    <property type="protein sequence ID" value="ACE83525.1"/>
    <property type="molecule type" value="Genomic_DNA"/>
</dbReference>
<reference evidence="2 3" key="1">
    <citation type="journal article" date="2008" name="J. Bacteriol.">
        <title>Insights into plant cell wall degradation from the genome sequence of the soil bacterium Cellvibrio japonicus.</title>
        <authorList>
            <person name="Deboy R.T."/>
            <person name="Mongodin E.F."/>
            <person name="Fouts D.E."/>
            <person name="Tailford L.E."/>
            <person name="Khouri H."/>
            <person name="Emerson J.B."/>
            <person name="Mohamoud Y."/>
            <person name="Watkins K."/>
            <person name="Henrissat B."/>
            <person name="Gilbert H.J."/>
            <person name="Nelson K.E."/>
        </authorList>
    </citation>
    <scope>NUCLEOTIDE SEQUENCE [LARGE SCALE GENOMIC DNA]</scope>
    <source>
        <strain evidence="2 3">Ueda107</strain>
    </source>
</reference>
<organism evidence="2 3">
    <name type="scientific">Cellvibrio japonicus (strain Ueda107)</name>
    <name type="common">Pseudomonas fluorescens subsp. cellulosa</name>
    <dbReference type="NCBI Taxonomy" id="498211"/>
    <lineage>
        <taxon>Bacteria</taxon>
        <taxon>Pseudomonadati</taxon>
        <taxon>Pseudomonadota</taxon>
        <taxon>Gammaproteobacteria</taxon>
        <taxon>Cellvibrionales</taxon>
        <taxon>Cellvibrionaceae</taxon>
        <taxon>Cellvibrio</taxon>
    </lineage>
</organism>
<dbReference type="KEGG" id="cja:CJA_2062"/>
<dbReference type="HOGENOM" id="CLU_3214044_0_0_6"/>
<feature type="transmembrane region" description="Helical" evidence="1">
    <location>
        <begin position="6"/>
        <end position="29"/>
    </location>
</feature>
<name>B3PIC2_CELJU</name>